<name>A0A1W2H5X0_9BACT</name>
<dbReference type="EMBL" id="LT838813">
    <property type="protein sequence ID" value="SMD44347.1"/>
    <property type="molecule type" value="Genomic_DNA"/>
</dbReference>
<keyword evidence="1" id="KW-1133">Transmembrane helix</keyword>
<gene>
    <name evidence="2" type="ORF">SAMN00777080_2967</name>
</gene>
<evidence type="ECO:0000313" key="3">
    <source>
        <dbReference type="Proteomes" id="UP000192333"/>
    </source>
</evidence>
<proteinExistence type="predicted"/>
<evidence type="ECO:0000256" key="1">
    <source>
        <dbReference type="SAM" id="Phobius"/>
    </source>
</evidence>
<sequence length="126" mass="14825">MLTPLRRYQPIKWIIYFLLVNFINLSANFYQASVIDSILLENHDPIDSITELVLEYVLEMDDETIPDTEVPHEKRKIVDFKVLIEKTSINIVSPKITFRKDPVFTSEDIFENIHLEQSSPPPKYFI</sequence>
<dbReference type="STRING" id="758820.SAMN00777080_2967"/>
<dbReference type="AlphaFoldDB" id="A0A1W2H5X0"/>
<organism evidence="2 3">
    <name type="scientific">Aquiflexum balticum DSM 16537</name>
    <dbReference type="NCBI Taxonomy" id="758820"/>
    <lineage>
        <taxon>Bacteria</taxon>
        <taxon>Pseudomonadati</taxon>
        <taxon>Bacteroidota</taxon>
        <taxon>Cytophagia</taxon>
        <taxon>Cytophagales</taxon>
        <taxon>Cyclobacteriaceae</taxon>
        <taxon>Aquiflexum</taxon>
    </lineage>
</organism>
<keyword evidence="1" id="KW-0472">Membrane</keyword>
<dbReference type="RefSeq" id="WP_157370166.1">
    <property type="nucleotide sequence ID" value="NZ_LT838813.1"/>
</dbReference>
<keyword evidence="1" id="KW-0812">Transmembrane</keyword>
<reference evidence="3" key="1">
    <citation type="submission" date="2017-04" db="EMBL/GenBank/DDBJ databases">
        <authorList>
            <person name="Varghese N."/>
            <person name="Submissions S."/>
        </authorList>
    </citation>
    <scope>NUCLEOTIDE SEQUENCE [LARGE SCALE GENOMIC DNA]</scope>
    <source>
        <strain evidence="3">DSM 16537</strain>
    </source>
</reference>
<accession>A0A1W2H5X0</accession>
<dbReference type="Proteomes" id="UP000192333">
    <property type="component" value="Chromosome I"/>
</dbReference>
<feature type="transmembrane region" description="Helical" evidence="1">
    <location>
        <begin position="12"/>
        <end position="30"/>
    </location>
</feature>
<protein>
    <submittedName>
        <fullName evidence="2">Uncharacterized protein</fullName>
    </submittedName>
</protein>
<dbReference type="OrthoDB" id="839186at2"/>
<keyword evidence="3" id="KW-1185">Reference proteome</keyword>
<evidence type="ECO:0000313" key="2">
    <source>
        <dbReference type="EMBL" id="SMD44347.1"/>
    </source>
</evidence>